<keyword evidence="2" id="KW-1185">Reference proteome</keyword>
<name>A0AAE1QHB3_9EUCA</name>
<protein>
    <submittedName>
        <fullName evidence="1">Uncharacterized protein</fullName>
    </submittedName>
</protein>
<organism evidence="1 2">
    <name type="scientific">Petrolisthes manimaculis</name>
    <dbReference type="NCBI Taxonomy" id="1843537"/>
    <lineage>
        <taxon>Eukaryota</taxon>
        <taxon>Metazoa</taxon>
        <taxon>Ecdysozoa</taxon>
        <taxon>Arthropoda</taxon>
        <taxon>Crustacea</taxon>
        <taxon>Multicrustacea</taxon>
        <taxon>Malacostraca</taxon>
        <taxon>Eumalacostraca</taxon>
        <taxon>Eucarida</taxon>
        <taxon>Decapoda</taxon>
        <taxon>Pleocyemata</taxon>
        <taxon>Anomura</taxon>
        <taxon>Galatheoidea</taxon>
        <taxon>Porcellanidae</taxon>
        <taxon>Petrolisthes</taxon>
    </lineage>
</organism>
<dbReference type="Proteomes" id="UP001292094">
    <property type="component" value="Unassembled WGS sequence"/>
</dbReference>
<gene>
    <name evidence="1" type="ORF">Pmani_002552</name>
</gene>
<reference evidence="1" key="1">
    <citation type="submission" date="2023-11" db="EMBL/GenBank/DDBJ databases">
        <title>Genome assemblies of two species of porcelain crab, Petrolisthes cinctipes and Petrolisthes manimaculis (Anomura: Porcellanidae).</title>
        <authorList>
            <person name="Angst P."/>
        </authorList>
    </citation>
    <scope>NUCLEOTIDE SEQUENCE</scope>
    <source>
        <strain evidence="1">PB745_02</strain>
        <tissue evidence="1">Gill</tissue>
    </source>
</reference>
<dbReference type="EMBL" id="JAWZYT010000180">
    <property type="protein sequence ID" value="KAK4326949.1"/>
    <property type="molecule type" value="Genomic_DNA"/>
</dbReference>
<comment type="caution">
    <text evidence="1">The sequence shown here is derived from an EMBL/GenBank/DDBJ whole genome shotgun (WGS) entry which is preliminary data.</text>
</comment>
<proteinExistence type="predicted"/>
<accession>A0AAE1QHB3</accession>
<evidence type="ECO:0000313" key="1">
    <source>
        <dbReference type="EMBL" id="KAK4326949.1"/>
    </source>
</evidence>
<sequence length="68" mass="7396">MVGGIITKEETARNLAMKEDGVTLKEICVGLENSKATVCRINSAGFHLPANVVPYLLPYLAMVAKEYL</sequence>
<dbReference type="AlphaFoldDB" id="A0AAE1QHB3"/>
<evidence type="ECO:0000313" key="2">
    <source>
        <dbReference type="Proteomes" id="UP001292094"/>
    </source>
</evidence>